<organism evidence="1 2">
    <name type="scientific">Candidatus Methanobinarius endosymbioticus</name>
    <dbReference type="NCBI Taxonomy" id="2006182"/>
    <lineage>
        <taxon>Archaea</taxon>
        <taxon>Methanobacteriati</taxon>
        <taxon>Methanobacteriota</taxon>
        <taxon>Methanomada group</taxon>
        <taxon>Methanobacteria</taxon>
        <taxon>Methanobacteriales</taxon>
        <taxon>Methanobacteriaceae</taxon>
        <taxon>Candidatus Methanobinarius</taxon>
    </lineage>
</organism>
<comment type="caution">
    <text evidence="1">The sequence shown here is derived from an EMBL/GenBank/DDBJ whole genome shotgun (WGS) entry which is preliminary data.</text>
</comment>
<reference evidence="1 2" key="1">
    <citation type="submission" date="2018-06" db="EMBL/GenBank/DDBJ databases">
        <title>Genomic insight into two independent archaeal endosymbiosis events.</title>
        <authorList>
            <person name="Lind A.E."/>
            <person name="Lewis W.H."/>
            <person name="Spang A."/>
            <person name="Guy L."/>
            <person name="Embley M.T."/>
            <person name="Ettema T.J.G."/>
        </authorList>
    </citation>
    <scope>NUCLEOTIDE SEQUENCE [LARGE SCALE GENOMIC DNA]</scope>
    <source>
        <strain evidence="1">NOE</strain>
    </source>
</reference>
<protein>
    <submittedName>
        <fullName evidence="1">Uncharacterized protein</fullName>
    </submittedName>
</protein>
<accession>A0A366MD87</accession>
<sequence>MRDYNFDLISVDKIKINDLDTIDFLAGTDDGPQMRYVILRREGKEYHFIFTTLTSFENTKYYVDTLLNSLKFKD</sequence>
<name>A0A366MD87_9EURY</name>
<dbReference type="EMBL" id="NIZT01000008">
    <property type="protein sequence ID" value="RBQ24211.1"/>
    <property type="molecule type" value="Genomic_DNA"/>
</dbReference>
<dbReference type="Proteomes" id="UP000253099">
    <property type="component" value="Unassembled WGS sequence"/>
</dbReference>
<evidence type="ECO:0000313" key="1">
    <source>
        <dbReference type="EMBL" id="RBQ24211.1"/>
    </source>
</evidence>
<dbReference type="AlphaFoldDB" id="A0A366MD87"/>
<evidence type="ECO:0000313" key="2">
    <source>
        <dbReference type="Proteomes" id="UP000253099"/>
    </source>
</evidence>
<proteinExistence type="predicted"/>
<keyword evidence="2" id="KW-1185">Reference proteome</keyword>
<gene>
    <name evidence="1" type="ORF">ALNOE001_03230</name>
</gene>